<keyword evidence="5 10" id="KW-1133">Transmembrane helix</keyword>
<dbReference type="Pfam" id="PF07798">
    <property type="entry name" value="CCDC90-like"/>
    <property type="match status" value="1"/>
</dbReference>
<evidence type="ECO:0000256" key="2">
    <source>
        <dbReference type="ARBA" id="ARBA00004370"/>
    </source>
</evidence>
<accession>A0AAU9VPJ8</accession>
<dbReference type="Pfam" id="PF01712">
    <property type="entry name" value="dNK"/>
    <property type="match status" value="2"/>
</dbReference>
<comment type="similarity">
    <text evidence="3">Belongs to the CCDC90 family.</text>
</comment>
<evidence type="ECO:0000313" key="12">
    <source>
        <dbReference type="EMBL" id="CAH3031935.1"/>
    </source>
</evidence>
<gene>
    <name evidence="12" type="ORF">PMEA_00000773</name>
</gene>
<keyword evidence="4 10" id="KW-0812">Transmembrane</keyword>
<dbReference type="GO" id="GO:0019136">
    <property type="term" value="F:deoxynucleoside kinase activity"/>
    <property type="evidence" value="ECO:0007669"/>
    <property type="project" value="TreeGrafter"/>
</dbReference>
<name>A0AAU9VPJ8_9CNID</name>
<reference evidence="12 13" key="1">
    <citation type="submission" date="2022-05" db="EMBL/GenBank/DDBJ databases">
        <authorList>
            <consortium name="Genoscope - CEA"/>
            <person name="William W."/>
        </authorList>
    </citation>
    <scope>NUCLEOTIDE SEQUENCE [LARGE SCALE GENOMIC DNA]</scope>
</reference>
<comment type="caution">
    <text evidence="12">The sequence shown here is derived from an EMBL/GenBank/DDBJ whole genome shotgun (WGS) entry which is preliminary data.</text>
</comment>
<keyword evidence="8 10" id="KW-0472">Membrane</keyword>
<proteinExistence type="inferred from homology"/>
<evidence type="ECO:0000256" key="6">
    <source>
        <dbReference type="ARBA" id="ARBA00023054"/>
    </source>
</evidence>
<evidence type="ECO:0000256" key="5">
    <source>
        <dbReference type="ARBA" id="ARBA00022989"/>
    </source>
</evidence>
<organism evidence="12 13">
    <name type="scientific">Pocillopora meandrina</name>
    <dbReference type="NCBI Taxonomy" id="46732"/>
    <lineage>
        <taxon>Eukaryota</taxon>
        <taxon>Metazoa</taxon>
        <taxon>Cnidaria</taxon>
        <taxon>Anthozoa</taxon>
        <taxon>Hexacorallia</taxon>
        <taxon>Scleractinia</taxon>
        <taxon>Astrocoeniina</taxon>
        <taxon>Pocilloporidae</taxon>
        <taxon>Pocillopora</taxon>
    </lineage>
</organism>
<dbReference type="InterPro" id="IPR027417">
    <property type="entry name" value="P-loop_NTPase"/>
</dbReference>
<evidence type="ECO:0000313" key="13">
    <source>
        <dbReference type="Proteomes" id="UP001159428"/>
    </source>
</evidence>
<feature type="transmembrane region" description="Helical" evidence="10">
    <location>
        <begin position="690"/>
        <end position="712"/>
    </location>
</feature>
<evidence type="ECO:0000256" key="7">
    <source>
        <dbReference type="ARBA" id="ARBA00023128"/>
    </source>
</evidence>
<dbReference type="InterPro" id="IPR024461">
    <property type="entry name" value="CCDC90-like"/>
</dbReference>
<dbReference type="Gene3D" id="3.40.50.300">
    <property type="entry name" value="P-loop containing nucleotide triphosphate hydrolases"/>
    <property type="match status" value="2"/>
</dbReference>
<feature type="coiled-coil region" evidence="9">
    <location>
        <begin position="611"/>
        <end position="671"/>
    </location>
</feature>
<dbReference type="FunFam" id="3.40.50.300:FF:001571">
    <property type="entry name" value="Deoxynucleoside kinase"/>
    <property type="match status" value="2"/>
</dbReference>
<dbReference type="Gene3D" id="1.20.5.340">
    <property type="match status" value="1"/>
</dbReference>
<evidence type="ECO:0000256" key="3">
    <source>
        <dbReference type="ARBA" id="ARBA00007224"/>
    </source>
</evidence>
<dbReference type="EMBL" id="CALNXJ010000001">
    <property type="protein sequence ID" value="CAH3031935.1"/>
    <property type="molecule type" value="Genomic_DNA"/>
</dbReference>
<evidence type="ECO:0000256" key="8">
    <source>
        <dbReference type="ARBA" id="ARBA00023136"/>
    </source>
</evidence>
<dbReference type="PANTHER" id="PTHR10513:SF24">
    <property type="entry name" value="THYMIDINE KINASE 2, MITOCHONDRIAL"/>
    <property type="match status" value="1"/>
</dbReference>
<feature type="domain" description="Deoxynucleoside kinase" evidence="11">
    <location>
        <begin position="258"/>
        <end position="446"/>
    </location>
</feature>
<evidence type="ECO:0000256" key="9">
    <source>
        <dbReference type="SAM" id="Coils"/>
    </source>
</evidence>
<evidence type="ECO:0000256" key="10">
    <source>
        <dbReference type="SAM" id="Phobius"/>
    </source>
</evidence>
<dbReference type="Proteomes" id="UP001159428">
    <property type="component" value="Unassembled WGS sequence"/>
</dbReference>
<feature type="domain" description="Deoxynucleoside kinase" evidence="11">
    <location>
        <begin position="56"/>
        <end position="243"/>
    </location>
</feature>
<evidence type="ECO:0000256" key="4">
    <source>
        <dbReference type="ARBA" id="ARBA00022692"/>
    </source>
</evidence>
<comment type="subcellular location">
    <subcellularLocation>
        <location evidence="2">Membrane</location>
    </subcellularLocation>
    <subcellularLocation>
        <location evidence="1">Mitochondrion</location>
    </subcellularLocation>
</comment>
<sequence length="714" mass="82651">MTFKCHSLFALLSRVTKHGLKGSLSRKMIGNIRNVSTCNGVNGSNDHSVNRNITVAIEGNIGSGKTSLLKFFKKNSLVEVIEEPVKKWQNVDGNNTLELMYSDPKRWSYLFESYVLLTMMQVHHRPQTTPVRLLERSAYSARYCFMENLHRSGMLSTVEYTIFQEWFEYLMTNEKPQIDLIVYLRTSPEKCMERIKKRSRDEESSVSMELLNSLHERYEEWLVKKSKFSLPAPVVVVDGNKSLTYMFQFYETNTQLLLVEGNIGSGKTTLLNHFRHHSEVEVLEEPVDKWKNVGGKNLLELFYTDCQRWSYLFESYAVLSLMKIHKKPHVTPVKMIERSVYSGYFCFEHNLCKSGMMSKAEHSVHNEWFNWITKQQQPHLDLIIYLKTSPETCMERIKARNRSEEKTIPMELLNALHERHEEWLIQRKFPVPAPVMVVDGNRDLDEMITFYKKNDQYILGMKQWPQLHSLQQPTNLMQTSKMFSTAADFLKIGLLSLSAPRCSSLCFHGLKERNGKGCWKRSSSNSSYITPSGVSFHFDTHRLVRRLQENGFTEAQAESLTTSLVDIITSSVLSVTNSTVSKIDQERLEVKFKGLVDSVRNEMFLLEQGKFARIQEENQKLRDEVKSLKGILQDEVAKLRGGMALDFSLEKSRIKEELAQRDQKIKDTENRIETEVAKLGTQLEAQKLDLIKYIVGSLLSCVTLFLAVWRFVKT</sequence>
<protein>
    <recommendedName>
        <fullName evidence="11">Deoxynucleoside kinase domain-containing protein</fullName>
    </recommendedName>
</protein>
<dbReference type="AlphaFoldDB" id="A0AAU9VPJ8"/>
<evidence type="ECO:0000256" key="1">
    <source>
        <dbReference type="ARBA" id="ARBA00004173"/>
    </source>
</evidence>
<dbReference type="SUPFAM" id="SSF52540">
    <property type="entry name" value="P-loop containing nucleoside triphosphate hydrolases"/>
    <property type="match status" value="2"/>
</dbReference>
<dbReference type="GO" id="GO:0005739">
    <property type="term" value="C:mitochondrion"/>
    <property type="evidence" value="ECO:0007669"/>
    <property type="project" value="UniProtKB-SubCell"/>
</dbReference>
<dbReference type="InterPro" id="IPR031314">
    <property type="entry name" value="DNK_dom"/>
</dbReference>
<keyword evidence="7" id="KW-0496">Mitochondrion</keyword>
<dbReference type="CDD" id="cd01673">
    <property type="entry name" value="dNK"/>
    <property type="match status" value="2"/>
</dbReference>
<dbReference type="GO" id="GO:0016020">
    <property type="term" value="C:membrane"/>
    <property type="evidence" value="ECO:0007669"/>
    <property type="project" value="UniProtKB-SubCell"/>
</dbReference>
<dbReference type="InterPro" id="IPR050566">
    <property type="entry name" value="Deoxyribonucleoside_kinase"/>
</dbReference>
<evidence type="ECO:0000259" key="11">
    <source>
        <dbReference type="Pfam" id="PF01712"/>
    </source>
</evidence>
<dbReference type="PANTHER" id="PTHR10513">
    <property type="entry name" value="DEOXYNUCLEOSIDE KINASE"/>
    <property type="match status" value="1"/>
</dbReference>
<keyword evidence="6 9" id="KW-0175">Coiled coil</keyword>
<keyword evidence="13" id="KW-1185">Reference proteome</keyword>